<dbReference type="STRING" id="1503.CLPU_12c00320"/>
<dbReference type="AlphaFoldDB" id="A0A0L0W881"/>
<keyword evidence="1" id="KW-0812">Transmembrane</keyword>
<name>A0A0L0W881_GOTPU</name>
<sequence length="188" mass="19976">MKMRYSGFTLAFASISIAINIVLGTATQMLKLPLIFLDTVGTIFSAVILGPLAGAIVGGLTNVIQGLITNPKDIPFAIVNIVIGLVVGFIARRYKFNLPVAIVTGIIIAVIAPIIGTNIVIVFFGGVTGSINDIISTWLVKSGQSIFTANFIPRITGNMIDKIISCILVSSLYRLLPKSLIERSKSNA</sequence>
<dbReference type="Pfam" id="PF12822">
    <property type="entry name" value="ECF_trnsprt"/>
    <property type="match status" value="1"/>
</dbReference>
<accession>A0A0L0W881</accession>
<gene>
    <name evidence="2" type="ORF">CLPU_12c00320</name>
</gene>
<feature type="transmembrane region" description="Helical" evidence="1">
    <location>
        <begin position="100"/>
        <end position="124"/>
    </location>
</feature>
<dbReference type="InterPro" id="IPR024529">
    <property type="entry name" value="ECF_trnsprt_substrate-spec"/>
</dbReference>
<keyword evidence="3" id="KW-1185">Reference proteome</keyword>
<dbReference type="RefSeq" id="WP_235436170.1">
    <property type="nucleotide sequence ID" value="NZ_LGSS01000012.1"/>
</dbReference>
<keyword evidence="1" id="KW-0472">Membrane</keyword>
<dbReference type="GO" id="GO:0022857">
    <property type="term" value="F:transmembrane transporter activity"/>
    <property type="evidence" value="ECO:0007669"/>
    <property type="project" value="InterPro"/>
</dbReference>
<dbReference type="NCBIfam" id="NF045596">
    <property type="entry name" value="ECF_S_CD3073"/>
    <property type="match status" value="1"/>
</dbReference>
<dbReference type="Gene3D" id="1.10.1760.20">
    <property type="match status" value="1"/>
</dbReference>
<feature type="transmembrane region" description="Helical" evidence="1">
    <location>
        <begin position="40"/>
        <end position="64"/>
    </location>
</feature>
<reference evidence="3" key="1">
    <citation type="submission" date="2015-07" db="EMBL/GenBank/DDBJ databases">
        <title>Draft genome sequence of the purine-degrading Gottschalkia purinilyticum DSM 1384 (formerly Clostridium purinilyticum).</title>
        <authorList>
            <person name="Poehlein A."/>
            <person name="Schiel-Bengelsdorf B."/>
            <person name="Bengelsdorf F.R."/>
            <person name="Daniel R."/>
            <person name="Duerre P."/>
        </authorList>
    </citation>
    <scope>NUCLEOTIDE SEQUENCE [LARGE SCALE GENOMIC DNA]</scope>
    <source>
        <strain evidence="3">DSM 1384</strain>
    </source>
</reference>
<protein>
    <submittedName>
        <fullName evidence="2">Integral membrane protein</fullName>
    </submittedName>
</protein>
<dbReference type="EMBL" id="LGSS01000012">
    <property type="protein sequence ID" value="KNF07759.1"/>
    <property type="molecule type" value="Genomic_DNA"/>
</dbReference>
<organism evidence="2 3">
    <name type="scientific">Gottschalkia purinilytica</name>
    <name type="common">Clostridium purinilyticum</name>
    <dbReference type="NCBI Taxonomy" id="1503"/>
    <lineage>
        <taxon>Bacteria</taxon>
        <taxon>Bacillati</taxon>
        <taxon>Bacillota</taxon>
        <taxon>Tissierellia</taxon>
        <taxon>Tissierellales</taxon>
        <taxon>Gottschalkiaceae</taxon>
        <taxon>Gottschalkia</taxon>
    </lineage>
</organism>
<evidence type="ECO:0000313" key="3">
    <source>
        <dbReference type="Proteomes" id="UP000037267"/>
    </source>
</evidence>
<dbReference type="Proteomes" id="UP000037267">
    <property type="component" value="Unassembled WGS sequence"/>
</dbReference>
<evidence type="ECO:0000313" key="2">
    <source>
        <dbReference type="EMBL" id="KNF07759.1"/>
    </source>
</evidence>
<comment type="caution">
    <text evidence="2">The sequence shown here is derived from an EMBL/GenBank/DDBJ whole genome shotgun (WGS) entry which is preliminary data.</text>
</comment>
<keyword evidence="1" id="KW-1133">Transmembrane helix</keyword>
<feature type="transmembrane region" description="Helical" evidence="1">
    <location>
        <begin position="76"/>
        <end position="94"/>
    </location>
</feature>
<proteinExistence type="predicted"/>
<evidence type="ECO:0000256" key="1">
    <source>
        <dbReference type="SAM" id="Phobius"/>
    </source>
</evidence>